<dbReference type="InterPro" id="IPR015897">
    <property type="entry name" value="CHK_kinase-like"/>
</dbReference>
<dbReference type="GeneID" id="117574204"/>
<name>A0A6P8XR62_DROAB</name>
<dbReference type="PANTHER" id="PTHR11012">
    <property type="entry name" value="PROTEIN KINASE-LIKE DOMAIN-CONTAINING"/>
    <property type="match status" value="1"/>
</dbReference>
<sequence>MQTERTLPDWLNKDYMEEKLRIFHKDAELSVIKLWSLTASGKGENFVGIITRIYVDFKLSNGEQQQRSYLLKETCPDDAPQAAIFIEYNIYEREMDMYEFVLPTMSQLLCEAGITEKLHADALSVDREHGIIILEDLSPLNYKNADRVKKLDFEHTRLTLEMLAKFHAAAFVLDKLYPEMLAKNFNRSFYTRGVKGYTKVFTGFFKTLVRYVESQPKLKQRYHDKLVQLTDNVMEYAARCFDVDEDDFSTLIHGDCWTTNIMFQYDAKGKPVSVLPIDFQFSTRTSSTMDLHYFFNTSLQEEVFNQELELVQIYYYALKSALEKLQYKGKFPSLNAFQMQFECRRFAGLLAMNFQPMMTYVGSDFSGFNDFFDSNPEAIRFQNSLYDRAEIQYIVHKMLPIFDARGLLDPQ</sequence>
<organism evidence="2 3">
    <name type="scientific">Drosophila albomicans</name>
    <name type="common">Fruit fly</name>
    <dbReference type="NCBI Taxonomy" id="7291"/>
    <lineage>
        <taxon>Eukaryota</taxon>
        <taxon>Metazoa</taxon>
        <taxon>Ecdysozoa</taxon>
        <taxon>Arthropoda</taxon>
        <taxon>Hexapoda</taxon>
        <taxon>Insecta</taxon>
        <taxon>Pterygota</taxon>
        <taxon>Neoptera</taxon>
        <taxon>Endopterygota</taxon>
        <taxon>Diptera</taxon>
        <taxon>Brachycera</taxon>
        <taxon>Muscomorpha</taxon>
        <taxon>Ephydroidea</taxon>
        <taxon>Drosophilidae</taxon>
        <taxon>Drosophila</taxon>
    </lineage>
</organism>
<protein>
    <submittedName>
        <fullName evidence="3">Uncharacterized protein LOC117574204</fullName>
    </submittedName>
</protein>
<accession>A0A6P8XR62</accession>
<dbReference type="Proteomes" id="UP000515160">
    <property type="component" value="Chromosome 2R"/>
</dbReference>
<feature type="domain" description="CHK kinase-like" evidence="1">
    <location>
        <begin position="132"/>
        <end position="324"/>
    </location>
</feature>
<dbReference type="InterPro" id="IPR004119">
    <property type="entry name" value="EcKL"/>
</dbReference>
<reference evidence="3" key="1">
    <citation type="submission" date="2025-08" db="UniProtKB">
        <authorList>
            <consortium name="RefSeq"/>
        </authorList>
    </citation>
    <scope>IDENTIFICATION</scope>
    <source>
        <strain evidence="3">15112-1751.03</strain>
        <tissue evidence="3">Whole Adult</tissue>
    </source>
</reference>
<dbReference type="AlphaFoldDB" id="A0A6P8XR62"/>
<dbReference type="SMART" id="SM00587">
    <property type="entry name" value="CHK"/>
    <property type="match status" value="1"/>
</dbReference>
<dbReference type="SUPFAM" id="SSF56112">
    <property type="entry name" value="Protein kinase-like (PK-like)"/>
    <property type="match status" value="1"/>
</dbReference>
<gene>
    <name evidence="3" type="primary">LOC117574204</name>
</gene>
<proteinExistence type="predicted"/>
<dbReference type="InterPro" id="IPR011009">
    <property type="entry name" value="Kinase-like_dom_sf"/>
</dbReference>
<dbReference type="Gene3D" id="3.90.1200.10">
    <property type="match status" value="1"/>
</dbReference>
<dbReference type="RefSeq" id="XP_034113800.2">
    <property type="nucleotide sequence ID" value="XM_034257909.2"/>
</dbReference>
<keyword evidence="2" id="KW-1185">Reference proteome</keyword>
<dbReference type="PANTHER" id="PTHR11012:SF13">
    <property type="entry name" value="CHK KINASE-LIKE DOMAIN-CONTAINING PROTEIN-RELATED"/>
    <property type="match status" value="1"/>
</dbReference>
<evidence type="ECO:0000313" key="2">
    <source>
        <dbReference type="Proteomes" id="UP000515160"/>
    </source>
</evidence>
<dbReference type="OrthoDB" id="411145at2759"/>
<dbReference type="Pfam" id="PF02958">
    <property type="entry name" value="EcKL"/>
    <property type="match status" value="1"/>
</dbReference>
<evidence type="ECO:0000313" key="3">
    <source>
        <dbReference type="RefSeq" id="XP_034113800.2"/>
    </source>
</evidence>
<evidence type="ECO:0000259" key="1">
    <source>
        <dbReference type="SMART" id="SM00587"/>
    </source>
</evidence>